<dbReference type="EMBL" id="DVOO01000031">
    <property type="protein sequence ID" value="HIV26266.1"/>
    <property type="molecule type" value="Genomic_DNA"/>
</dbReference>
<evidence type="ECO:0000259" key="2">
    <source>
        <dbReference type="Pfam" id="PF05569"/>
    </source>
</evidence>
<dbReference type="PANTHER" id="PTHR34978">
    <property type="entry name" value="POSSIBLE SENSOR-TRANSDUCER PROTEIN BLAR"/>
    <property type="match status" value="1"/>
</dbReference>
<feature type="domain" description="Peptidase M56" evidence="2">
    <location>
        <begin position="2"/>
        <end position="99"/>
    </location>
</feature>
<keyword evidence="1" id="KW-0472">Membrane</keyword>
<dbReference type="PANTHER" id="PTHR34978:SF3">
    <property type="entry name" value="SLR0241 PROTEIN"/>
    <property type="match status" value="1"/>
</dbReference>
<protein>
    <submittedName>
        <fullName evidence="3">M56 family metallopeptidase</fullName>
    </submittedName>
</protein>
<keyword evidence="1" id="KW-1133">Transmembrane helix</keyword>
<evidence type="ECO:0000256" key="1">
    <source>
        <dbReference type="SAM" id="Phobius"/>
    </source>
</evidence>
<evidence type="ECO:0000313" key="3">
    <source>
        <dbReference type="EMBL" id="HIV26266.1"/>
    </source>
</evidence>
<name>A0A9D1P483_9FIRM</name>
<dbReference type="Pfam" id="PF05569">
    <property type="entry name" value="Peptidase_M56"/>
    <property type="match status" value="1"/>
</dbReference>
<dbReference type="InterPro" id="IPR052173">
    <property type="entry name" value="Beta-lactam_resp_regulator"/>
</dbReference>
<dbReference type="AlphaFoldDB" id="A0A9D1P483"/>
<reference evidence="3" key="2">
    <citation type="journal article" date="2021" name="PeerJ">
        <title>Extensive microbial diversity within the chicken gut microbiome revealed by metagenomics and culture.</title>
        <authorList>
            <person name="Gilroy R."/>
            <person name="Ravi A."/>
            <person name="Getino M."/>
            <person name="Pursley I."/>
            <person name="Horton D.L."/>
            <person name="Alikhan N.F."/>
            <person name="Baker D."/>
            <person name="Gharbi K."/>
            <person name="Hall N."/>
            <person name="Watson M."/>
            <person name="Adriaenssens E.M."/>
            <person name="Foster-Nyarko E."/>
            <person name="Jarju S."/>
            <person name="Secka A."/>
            <person name="Antonio M."/>
            <person name="Oren A."/>
            <person name="Chaudhuri R.R."/>
            <person name="La Ragione R."/>
            <person name="Hildebrand F."/>
            <person name="Pallen M.J."/>
        </authorList>
    </citation>
    <scope>NUCLEOTIDE SEQUENCE</scope>
    <source>
        <strain evidence="3">CHK188-20938</strain>
    </source>
</reference>
<dbReference type="InterPro" id="IPR008756">
    <property type="entry name" value="Peptidase_M56"/>
</dbReference>
<evidence type="ECO:0000313" key="4">
    <source>
        <dbReference type="Proteomes" id="UP000824169"/>
    </source>
</evidence>
<feature type="transmembrane region" description="Helical" evidence="1">
    <location>
        <begin position="21"/>
        <end position="39"/>
    </location>
</feature>
<gene>
    <name evidence="3" type="ORF">IAB71_10895</name>
</gene>
<sequence>MRLIFLHELYHYKYRDLWYKTFLLAVGTLYWFNPLLWVMQRAADADLEYLCDSRVVKGMEREERMQYQRLLLKTAVSRSGQPAAGLRDSKESLKERILYMLRAGTLRSGFLLAVLLAGALAGGEAGTEESAWCPAARPFCSVLYSYMSTEMTPEETADPYSWKHGYPEGLHSYLFRTVDGNTLSTVSGEDFQFSVPAYFDEYVTFMEDSENRGSLRALFSETGHSVFFVGHTGGNYEEFSHGFTGGWPGASGGMTLLWRGEGDDLVRSVGGDGLAAINYETAEAAVENPLDSLHIMYTIFDDSDVLLYTFAYTGTGEGTQYPQYP</sequence>
<accession>A0A9D1P483</accession>
<organism evidence="3 4">
    <name type="scientific">Candidatus Scatomonas pullistercoris</name>
    <dbReference type="NCBI Taxonomy" id="2840920"/>
    <lineage>
        <taxon>Bacteria</taxon>
        <taxon>Bacillati</taxon>
        <taxon>Bacillota</taxon>
        <taxon>Clostridia</taxon>
        <taxon>Lachnospirales</taxon>
        <taxon>Lachnospiraceae</taxon>
        <taxon>Lachnospiraceae incertae sedis</taxon>
        <taxon>Candidatus Scatomonas</taxon>
    </lineage>
</organism>
<reference evidence="3" key="1">
    <citation type="submission" date="2020-10" db="EMBL/GenBank/DDBJ databases">
        <authorList>
            <person name="Gilroy R."/>
        </authorList>
    </citation>
    <scope>NUCLEOTIDE SEQUENCE</scope>
    <source>
        <strain evidence="3">CHK188-20938</strain>
    </source>
</reference>
<dbReference type="CDD" id="cd07341">
    <property type="entry name" value="M56_BlaR1_MecR1_like"/>
    <property type="match status" value="1"/>
</dbReference>
<keyword evidence="1" id="KW-0812">Transmembrane</keyword>
<comment type="caution">
    <text evidence="3">The sequence shown here is derived from an EMBL/GenBank/DDBJ whole genome shotgun (WGS) entry which is preliminary data.</text>
</comment>
<dbReference type="Proteomes" id="UP000824169">
    <property type="component" value="Unassembled WGS sequence"/>
</dbReference>
<proteinExistence type="predicted"/>